<feature type="region of interest" description="Disordered" evidence="2">
    <location>
        <begin position="1"/>
        <end position="258"/>
    </location>
</feature>
<dbReference type="EMBL" id="QZBU01000638">
    <property type="protein sequence ID" value="TIA63398.1"/>
    <property type="molecule type" value="Genomic_DNA"/>
</dbReference>
<feature type="compositionally biased region" description="Polar residues" evidence="2">
    <location>
        <begin position="122"/>
        <end position="133"/>
    </location>
</feature>
<organism evidence="3 4">
    <name type="scientific">Aureobasidium pullulans</name>
    <name type="common">Black yeast</name>
    <name type="synonym">Pullularia pullulans</name>
    <dbReference type="NCBI Taxonomy" id="5580"/>
    <lineage>
        <taxon>Eukaryota</taxon>
        <taxon>Fungi</taxon>
        <taxon>Dikarya</taxon>
        <taxon>Ascomycota</taxon>
        <taxon>Pezizomycotina</taxon>
        <taxon>Dothideomycetes</taxon>
        <taxon>Dothideomycetidae</taxon>
        <taxon>Dothideales</taxon>
        <taxon>Saccotheciaceae</taxon>
        <taxon>Aureobasidium</taxon>
    </lineage>
</organism>
<gene>
    <name evidence="3" type="ORF">D6C83_02772</name>
</gene>
<feature type="compositionally biased region" description="Polar residues" evidence="2">
    <location>
        <begin position="22"/>
        <end position="38"/>
    </location>
</feature>
<reference evidence="3 4" key="1">
    <citation type="submission" date="2018-10" db="EMBL/GenBank/DDBJ databases">
        <title>Fifty Aureobasidium pullulans genomes reveal a recombining polyextremotolerant generalist.</title>
        <authorList>
            <person name="Gostincar C."/>
            <person name="Turk M."/>
            <person name="Zajc J."/>
            <person name="Gunde-Cimerman N."/>
        </authorList>
    </citation>
    <scope>NUCLEOTIDE SEQUENCE [LARGE SCALE GENOMIC DNA]</scope>
    <source>
        <strain evidence="3 4">EXF-3380</strain>
    </source>
</reference>
<dbReference type="PANTHER" id="PTHR40788">
    <property type="entry name" value="CLR5 DOMAIN-CONTAINING PROTEIN-RELATED"/>
    <property type="match status" value="1"/>
</dbReference>
<evidence type="ECO:0000256" key="2">
    <source>
        <dbReference type="SAM" id="MobiDB-lite"/>
    </source>
</evidence>
<feature type="region of interest" description="Disordered" evidence="2">
    <location>
        <begin position="477"/>
        <end position="499"/>
    </location>
</feature>
<feature type="compositionally biased region" description="Polar residues" evidence="2">
    <location>
        <begin position="77"/>
        <end position="95"/>
    </location>
</feature>
<feature type="compositionally biased region" description="Low complexity" evidence="2">
    <location>
        <begin position="138"/>
        <end position="167"/>
    </location>
</feature>
<dbReference type="Proteomes" id="UP000304947">
    <property type="component" value="Unassembled WGS sequence"/>
</dbReference>
<proteinExistence type="predicted"/>
<evidence type="ECO:0000313" key="4">
    <source>
        <dbReference type="Proteomes" id="UP000304947"/>
    </source>
</evidence>
<comment type="caution">
    <text evidence="3">The sequence shown here is derived from an EMBL/GenBank/DDBJ whole genome shotgun (WGS) entry which is preliminary data.</text>
</comment>
<feature type="compositionally biased region" description="Basic and acidic residues" evidence="2">
    <location>
        <begin position="804"/>
        <end position="865"/>
    </location>
</feature>
<feature type="region of interest" description="Disordered" evidence="2">
    <location>
        <begin position="552"/>
        <end position="599"/>
    </location>
</feature>
<sequence length="1618" mass="183202">MSGRTPAGGSADKTRPPLARMGSSSARGPTLSTANRPGSSASVRSTTSSTTATARQPLRLASVEENKRPTLNGVSRRMSSMNAVPTTSRPQSRLNTTLSPATRTPTAASRTTAPRAPLNATPRATGTPTTINRTPRLAATPAPGTPKTPATAPKVPAAAPKVKATTPRKLAVRTSLGNLERPTLSSPVTLTSDLNSSSDRPPSPLGPMFKSPPKLRKFTATSDVETDQIKQKGHARSQSATVGRPSTAPETQDQKARDMRIMSDLLREANMRESMKKEIAELKAEVERLQRPKSPVKPDTWAGTFTVAEMEEMEVTHLEEVQGIRKDYETQRRATEEEHAIEMRGLRAELDQMDSIKAEHAKVLADAHAKLEAESKELRKTSALLKELKATHAKELEDMQAEHTSIADTLRNSHASELKELKSQLEAQRKRANSIDKLKANHAKALDQLRSELDSQVEETATIEKLRETHDAEIANLKSQLDDQTKRARSAEETNAKQLEDVDQLRSQLDTLLKDTSVVDQLKATHEVEVADLNSKLKEQSEHTESIHKELEDLRSEMEKKSRDTSGVDNLKAEHEKEMTEVKSQLQKQKKRAMSTAKLKETHAKELENLRSELESHGTSTTESLKAGHDKELAALREEIETHRLNASKVSELSVNDIDHLKSEHEAHISNLRAELDAQKKASSKLAGVEDKIASVQAALEESKSAASKQEKKLLESIQNKEQDSEQLVQVIKDLEFEIDRVQEQLDLDAARQEKERKEIRSVKKKLEAELTELRKTAAQDKERLSAESTQANELVTKLQEELSSLREAHEEEREDVKLAADETKRASEKLQQELESLRQEREKDEAEKKEALQHAEKALEELRQETQQSQQRHADEIARAQEKTAESERLLEDLHSQLETIQLLHDQEAKQRSEEAEASSNLLDSLKRELESTQREGSDKYKIVETLQKEMEDLKQSRSNAENEHTNNASKLSKLVEDLQSEVARKGPRTIPIFEMQQVRRKLIGHSHETSACEYGTQMHPSAELAWLKKICRFQGGLDLPTPTISDLEDLRSQSQALSISIFRHWILLNKILKRFEGQIQKRWIKRNNSQRLSVLLQAWPHMSATHRPEFATLRKIGVNNNKRRPNQAKEKEAYLWPYVNQEDLVQTHNLLIFLNSRGRHHPDKFVFGDQQQANTNKPSGMSDVDKYKMCLHGQRSPKTYGSLVLRDTGDRVQRELRMEPVAGLQVLEVQDRNLDFLVKCCRLILHDMDLDNLNLVDTKPAPPQIKSTLPVHTVTAMAQIAPYRLPQRLDMKRLRLLISARREEAEEHVWALREDPGYFAQNMREWSEHSPFMIPDKNKRPHEMVGEPAFWDKIATSMIFHAYSSLILFATADEAVTLAQEKLDSCLHKLESSSSLPVEVEKVFQRLDYIVQVLADEPLGDLMLGFPASPPMRYGYERASSDLSPSFNTLKIKMGRLSAAWRVQVLFRTLLSPEQQKKHGLNNTVEEIQRMLDEHSRDSDLISSWVASRFSDLALMSEVRRQLGLFQPWCTAWRSKCLIEDDAPFFFSMVECVHDFTTCAVLDAADPANFAYPSDKRRTRETVTQMRQAEKRLDKFWATVDNHCEAHTSYSVLYLR</sequence>
<feature type="coiled-coil region" evidence="1">
    <location>
        <begin position="265"/>
        <end position="292"/>
    </location>
</feature>
<accession>A0A4T0DNX1</accession>
<dbReference type="PANTHER" id="PTHR40788:SF2">
    <property type="entry name" value="CLR5 DOMAIN-CONTAINING PROTEIN"/>
    <property type="match status" value="1"/>
</dbReference>
<evidence type="ECO:0000256" key="1">
    <source>
        <dbReference type="SAM" id="Coils"/>
    </source>
</evidence>
<name>A0A4T0DNX1_AURPU</name>
<feature type="compositionally biased region" description="Low complexity" evidence="2">
    <location>
        <begin position="96"/>
        <end position="118"/>
    </location>
</feature>
<feature type="compositionally biased region" description="Polar residues" evidence="2">
    <location>
        <begin position="183"/>
        <end position="200"/>
    </location>
</feature>
<protein>
    <submittedName>
        <fullName evidence="3">Uncharacterized protein</fullName>
    </submittedName>
</protein>
<evidence type="ECO:0000313" key="3">
    <source>
        <dbReference type="EMBL" id="TIA63398.1"/>
    </source>
</evidence>
<feature type="compositionally biased region" description="Basic and acidic residues" evidence="2">
    <location>
        <begin position="873"/>
        <end position="887"/>
    </location>
</feature>
<feature type="region of interest" description="Disordered" evidence="2">
    <location>
        <begin position="804"/>
        <end position="887"/>
    </location>
</feature>
<feature type="compositionally biased region" description="Basic and acidic residues" evidence="2">
    <location>
        <begin position="480"/>
        <end position="499"/>
    </location>
</feature>
<keyword evidence="1" id="KW-0175">Coiled coil</keyword>
<feature type="compositionally biased region" description="Low complexity" evidence="2">
    <location>
        <begin position="39"/>
        <end position="55"/>
    </location>
</feature>
<feature type="compositionally biased region" description="Basic and acidic residues" evidence="2">
    <location>
        <begin position="552"/>
        <end position="581"/>
    </location>
</feature>